<dbReference type="OrthoDB" id="9806008at2"/>
<keyword evidence="1" id="KW-0812">Transmembrane</keyword>
<dbReference type="InterPro" id="IPR002123">
    <property type="entry name" value="Plipid/glycerol_acylTrfase"/>
</dbReference>
<feature type="transmembrane region" description="Helical" evidence="1">
    <location>
        <begin position="368"/>
        <end position="388"/>
    </location>
</feature>
<dbReference type="RefSeq" id="WP_147168007.1">
    <property type="nucleotide sequence ID" value="NZ_VOOR01000027.1"/>
</dbReference>
<evidence type="ECO:0000313" key="4">
    <source>
        <dbReference type="Proteomes" id="UP000321580"/>
    </source>
</evidence>
<dbReference type="Pfam" id="PF01553">
    <property type="entry name" value="Acyltransferase"/>
    <property type="match status" value="1"/>
</dbReference>
<feature type="domain" description="Phospholipid/glycerol acyltransferase" evidence="2">
    <location>
        <begin position="35"/>
        <end position="163"/>
    </location>
</feature>
<name>A0A5C6RKX4_9BACT</name>
<reference evidence="3 4" key="1">
    <citation type="submission" date="2019-08" db="EMBL/GenBank/DDBJ databases">
        <title>Genome of Phaeodactylibacter luteus.</title>
        <authorList>
            <person name="Bowman J.P."/>
        </authorList>
    </citation>
    <scope>NUCLEOTIDE SEQUENCE [LARGE SCALE GENOMIC DNA]</scope>
    <source>
        <strain evidence="3 4">KCTC 42180</strain>
    </source>
</reference>
<dbReference type="SUPFAM" id="SSF69593">
    <property type="entry name" value="Glycerol-3-phosphate (1)-acyltransferase"/>
    <property type="match status" value="1"/>
</dbReference>
<dbReference type="Proteomes" id="UP000321580">
    <property type="component" value="Unassembled WGS sequence"/>
</dbReference>
<dbReference type="AlphaFoldDB" id="A0A5C6RKX4"/>
<dbReference type="GO" id="GO:0004366">
    <property type="term" value="F:glycerol-3-phosphate O-acyltransferase activity"/>
    <property type="evidence" value="ECO:0007669"/>
    <property type="project" value="TreeGrafter"/>
</dbReference>
<dbReference type="InterPro" id="IPR052744">
    <property type="entry name" value="GPAT/DAPAT"/>
</dbReference>
<keyword evidence="1" id="KW-0472">Membrane</keyword>
<dbReference type="SMART" id="SM00563">
    <property type="entry name" value="PlsC"/>
    <property type="match status" value="1"/>
</dbReference>
<protein>
    <recommendedName>
        <fullName evidence="2">Phospholipid/glycerol acyltransferase domain-containing protein</fullName>
    </recommendedName>
</protein>
<dbReference type="PANTHER" id="PTHR31605">
    <property type="entry name" value="GLYCEROL-3-PHOSPHATE O-ACYLTRANSFERASE 1"/>
    <property type="match status" value="1"/>
</dbReference>
<organism evidence="3 4">
    <name type="scientific">Phaeodactylibacter luteus</name>
    <dbReference type="NCBI Taxonomy" id="1564516"/>
    <lineage>
        <taxon>Bacteria</taxon>
        <taxon>Pseudomonadati</taxon>
        <taxon>Bacteroidota</taxon>
        <taxon>Saprospiria</taxon>
        <taxon>Saprospirales</taxon>
        <taxon>Haliscomenobacteraceae</taxon>
        <taxon>Phaeodactylibacter</taxon>
    </lineage>
</organism>
<evidence type="ECO:0000256" key="1">
    <source>
        <dbReference type="SAM" id="Phobius"/>
    </source>
</evidence>
<dbReference type="PANTHER" id="PTHR31605:SF0">
    <property type="entry name" value="GLYCEROL-3-PHOSPHATE O-ACYLTRANSFERASE 1"/>
    <property type="match status" value="1"/>
</dbReference>
<feature type="transmembrane region" description="Helical" evidence="1">
    <location>
        <begin position="342"/>
        <end position="362"/>
    </location>
</feature>
<dbReference type="GO" id="GO:0008654">
    <property type="term" value="P:phospholipid biosynthetic process"/>
    <property type="evidence" value="ECO:0007669"/>
    <property type="project" value="TreeGrafter"/>
</dbReference>
<dbReference type="GO" id="GO:0016287">
    <property type="term" value="F:glycerone-phosphate O-acyltransferase activity"/>
    <property type="evidence" value="ECO:0007669"/>
    <property type="project" value="TreeGrafter"/>
</dbReference>
<accession>A0A5C6RKX4</accession>
<feature type="transmembrane region" description="Helical" evidence="1">
    <location>
        <begin position="300"/>
        <end position="321"/>
    </location>
</feature>
<sequence length="430" mass="47780">MLYSFVRPIAALGLRAFYRKIQLVHTERVPTGKPVILACNHPTAFIEPCLLACFMGRPLYFLVRGNLFQKKIYDALLRSLNMLPIFRLKDGGYGKLKNNFDTFSAVFDALKRNRTVMILSEGSTIQCKRLRPLQKGTARLALGALEEAGLEEVYVVPVGVNFAYAERPRSEVMIEFGEPLKASDYLAAFRESANQGIVDLTTDLKPAMESCLVNLPGEGDEALGEPFLQMARSEHPQPIWPVVSGSPGRLELEKAVADKIAALPQSAKPALQKAADDYLEHLGQFGLTDEALYRRGEKIAGWPLALGAPLFWPLYSVHALLTRPGKQISENKVKTHEFIMPVRWAVNLGTYLAGTVVMGIAAAIAGSWAVLGCWAAFLLLGYLSLFYMEHLQRYRLNKRARQVPQSQLEQLLGRRAALKQLLQKAEVGVK</sequence>
<dbReference type="EMBL" id="VOOR01000027">
    <property type="protein sequence ID" value="TXB62559.1"/>
    <property type="molecule type" value="Genomic_DNA"/>
</dbReference>
<proteinExistence type="predicted"/>
<evidence type="ECO:0000313" key="3">
    <source>
        <dbReference type="EMBL" id="TXB62559.1"/>
    </source>
</evidence>
<comment type="caution">
    <text evidence="3">The sequence shown here is derived from an EMBL/GenBank/DDBJ whole genome shotgun (WGS) entry which is preliminary data.</text>
</comment>
<evidence type="ECO:0000259" key="2">
    <source>
        <dbReference type="SMART" id="SM00563"/>
    </source>
</evidence>
<gene>
    <name evidence="3" type="ORF">FRY97_13145</name>
</gene>
<keyword evidence="4" id="KW-1185">Reference proteome</keyword>
<keyword evidence="1" id="KW-1133">Transmembrane helix</keyword>